<comment type="caution">
    <text evidence="3">The sequence shown here is derived from an EMBL/GenBank/DDBJ whole genome shotgun (WGS) entry which is preliminary data.</text>
</comment>
<accession>A0A6A7Y133</accession>
<dbReference type="GO" id="GO:0090313">
    <property type="term" value="P:regulation of protein targeting to membrane"/>
    <property type="evidence" value="ECO:0007669"/>
    <property type="project" value="TreeGrafter"/>
</dbReference>
<feature type="compositionally biased region" description="Basic and acidic residues" evidence="2">
    <location>
        <begin position="207"/>
        <end position="218"/>
    </location>
</feature>
<dbReference type="Proteomes" id="UP000332515">
    <property type="component" value="Unassembled WGS sequence"/>
</dbReference>
<organism evidence="3 4">
    <name type="scientific">Segnochrobactrum spirostomi</name>
    <dbReference type="NCBI Taxonomy" id="2608987"/>
    <lineage>
        <taxon>Bacteria</taxon>
        <taxon>Pseudomonadati</taxon>
        <taxon>Pseudomonadota</taxon>
        <taxon>Alphaproteobacteria</taxon>
        <taxon>Hyphomicrobiales</taxon>
        <taxon>Segnochrobactraceae</taxon>
        <taxon>Segnochrobactrum</taxon>
    </lineage>
</organism>
<sequence>MRVLGEAEVRLLPTPSISLDDVRVGGIDAPIVTAQRVEAEIELPSLLRGEVRVTALDFERPQIKIDIDPAGHPRIAPGAANPGSLAPAQVSLDHVTIENGEVAISDRRTGLVRRITAVNAALSARTLSGPYKLEGTALADSVPFNLRIATGSPDARGVQIKTQVWSARWPAVVATDGTATLSGDAPAYDGKFTVTRRSEAAPEAPGEPDKKAEGDKTGGKAARPAATGEAGQPAVDLEGGFRLDATSLVLKDVALGYGDEGRTLALNGTAALVFAPKTRFDVALAADRVDFDGLFGAKPDAVVSPAEGVARVVGLVAGLPLPSVPGKVDLSAPAGILAGGIIQNMTLSASPSDHGWTVERLTAEPPGATKLTLTGDLRTGPAPRFDGRVVLSSAQPGTLGAWARAAAKVPTGIPAIALDGTFSASATGVSSPSFTLTSGDQSIRGNFGWRPGDGSVASALDIALRAGRLDFATLADLGRAVSPAGLPVFVAGLAGSVAFEINAETAAFRGVEGKALSIQAALDGGTLALRKVHVEDLAGVRVEAQGKVDRWLTAPQGSVTASLSARDLGPAAALVSSFAPTAPAAALFARAAPLLGPADLTATFEAGQTGNGEGTQANLTLAGTAGGTTLDGRLAFAGKPADWRSADLKLDLTASAADGGKLIGQFALPVLPIAANGAGKVKLALDGTVSGDLGTEFQVDLAGSSLSGKGSFALPAGASARSRFDLALRSPDLVPVALALGRVLPAFGGPVDADLAAHVETAGPRLTIAALKGTLAGTKIDGAGTVDAGLPRPKVTGRLAVADADGAFLTELGLGTDAWALQGDTGTHWPDAAFGPSLAAGLDFDGELAAERLRLGGTVVGDARLHLVSDANGITFDPVAGTLGGGRLTGRLALGRAGDQALVTARVSLENAAIDAVLPQAVLNEAGPKEIKDGKADLTLGLDGSGRSIAAVVASLAGSGSLAIRDVAMPNLDPEAFDGLTDLAESGSVQIDDQLVRTRLEAGLSAAPLPVTEAKGPLTVGGGVVRWNDVAVTAKGAAVSGSAQVDLTKWGLDSTWTLTVDAGERKVEGASPAIQVSYAGPLDDPSRSIDVTALSAYLNLRAYIAEQKRLEAIQAQMMEGQRLRRELDRERQEREAKARAAEAARQAAIAAAQAAEARRRTIIEAVSQSAIKAADPNNEVLPPLASLPPVMGLPQAGDGKASPGTGTGTSGASSGSGQSGSGTFVAPPPVFPLPPAPPAQR</sequence>
<keyword evidence="1" id="KW-0175">Coiled coil</keyword>
<evidence type="ECO:0000313" key="3">
    <source>
        <dbReference type="EMBL" id="MQT11532.1"/>
    </source>
</evidence>
<dbReference type="InterPro" id="IPR052894">
    <property type="entry name" value="AsmA-related"/>
</dbReference>
<evidence type="ECO:0000256" key="1">
    <source>
        <dbReference type="SAM" id="Coils"/>
    </source>
</evidence>
<feature type="compositionally biased region" description="Pro residues" evidence="2">
    <location>
        <begin position="1226"/>
        <end position="1241"/>
    </location>
</feature>
<keyword evidence="4" id="KW-1185">Reference proteome</keyword>
<feature type="coiled-coil region" evidence="1">
    <location>
        <begin position="1110"/>
        <end position="1160"/>
    </location>
</feature>
<evidence type="ECO:0000313" key="4">
    <source>
        <dbReference type="Proteomes" id="UP000332515"/>
    </source>
</evidence>
<protein>
    <submittedName>
        <fullName evidence="3">Uncharacterized protein</fullName>
    </submittedName>
</protein>
<proteinExistence type="predicted"/>
<dbReference type="PANTHER" id="PTHR30441:SF4">
    <property type="entry name" value="PROTEIN ASMA"/>
    <property type="match status" value="1"/>
</dbReference>
<gene>
    <name evidence="3" type="ORF">F0357_02345</name>
</gene>
<name>A0A6A7Y133_9HYPH</name>
<dbReference type="GO" id="GO:0005886">
    <property type="term" value="C:plasma membrane"/>
    <property type="evidence" value="ECO:0007669"/>
    <property type="project" value="TreeGrafter"/>
</dbReference>
<dbReference type="EMBL" id="VWNA01000001">
    <property type="protein sequence ID" value="MQT11532.1"/>
    <property type="molecule type" value="Genomic_DNA"/>
</dbReference>
<reference evidence="3 4" key="1">
    <citation type="submission" date="2019-09" db="EMBL/GenBank/DDBJ databases">
        <title>Segnochrobactrum spirostomi gen. nov., sp. nov., isolated from the ciliate Spirostomum cf. yagiui and description of a novel family, Segnochrobactraceae fam. nov. within the order Rhizobiales of the class Alphaproteobacteria.</title>
        <authorList>
            <person name="Akter S."/>
            <person name="Shazib S.U.A."/>
            <person name="Shin M.K."/>
        </authorList>
    </citation>
    <scope>NUCLEOTIDE SEQUENCE [LARGE SCALE GENOMIC DNA]</scope>
    <source>
        <strain evidence="3 4">Sp-1</strain>
    </source>
</reference>
<feature type="region of interest" description="Disordered" evidence="2">
    <location>
        <begin position="1182"/>
        <end position="1241"/>
    </location>
</feature>
<feature type="region of interest" description="Disordered" evidence="2">
    <location>
        <begin position="196"/>
        <end position="233"/>
    </location>
</feature>
<feature type="compositionally biased region" description="Low complexity" evidence="2">
    <location>
        <begin position="1210"/>
        <end position="1225"/>
    </location>
</feature>
<dbReference type="PANTHER" id="PTHR30441">
    <property type="entry name" value="DUF748 DOMAIN-CONTAINING PROTEIN"/>
    <property type="match status" value="1"/>
</dbReference>
<evidence type="ECO:0000256" key="2">
    <source>
        <dbReference type="SAM" id="MobiDB-lite"/>
    </source>
</evidence>
<dbReference type="AlphaFoldDB" id="A0A6A7Y133"/>